<keyword evidence="11" id="KW-1185">Reference proteome</keyword>
<dbReference type="Proteomes" id="UP001315967">
    <property type="component" value="Chromosome"/>
</dbReference>
<evidence type="ECO:0000313" key="10">
    <source>
        <dbReference type="EMBL" id="UUX33950.1"/>
    </source>
</evidence>
<dbReference type="Pfam" id="PF03812">
    <property type="entry name" value="KdgT"/>
    <property type="match status" value="1"/>
</dbReference>
<keyword evidence="2" id="KW-0813">Transport</keyword>
<evidence type="ECO:0000256" key="2">
    <source>
        <dbReference type="ARBA" id="ARBA00022448"/>
    </source>
</evidence>
<reference evidence="10 11" key="1">
    <citation type="submission" date="2022-08" db="EMBL/GenBank/DDBJ databases">
        <title>Aerococcaceae sp. nov isolated from spoiled eye mask.</title>
        <authorList>
            <person name="Zhou G."/>
            <person name="Xie X.-B."/>
            <person name="Shi Q.-S."/>
            <person name="Wang Y.-S."/>
            <person name="Wen X."/>
            <person name="Peng H."/>
            <person name="Yang X.-J."/>
            <person name="Tao H.-B."/>
            <person name="Huang X.-M."/>
        </authorList>
    </citation>
    <scope>NUCLEOTIDE SEQUENCE [LARGE SCALE GENOMIC DNA]</scope>
    <source>
        <strain evidence="11">DM20194951</strain>
    </source>
</reference>
<feature type="transmembrane region" description="Helical" evidence="9">
    <location>
        <begin position="7"/>
        <end position="27"/>
    </location>
</feature>
<dbReference type="InterPro" id="IPR004684">
    <property type="entry name" value="2keto-3dGluconate_permease"/>
</dbReference>
<keyword evidence="7 9" id="KW-1133">Transmembrane helix</keyword>
<feature type="transmembrane region" description="Helical" evidence="9">
    <location>
        <begin position="188"/>
        <end position="205"/>
    </location>
</feature>
<protein>
    <submittedName>
        <fullName evidence="10">2-keto-3-deoxygluconate permease</fullName>
    </submittedName>
</protein>
<evidence type="ECO:0000313" key="11">
    <source>
        <dbReference type="Proteomes" id="UP001315967"/>
    </source>
</evidence>
<feature type="transmembrane region" description="Helical" evidence="9">
    <location>
        <begin position="162"/>
        <end position="181"/>
    </location>
</feature>
<feature type="transmembrane region" description="Helical" evidence="9">
    <location>
        <begin position="39"/>
        <end position="63"/>
    </location>
</feature>
<proteinExistence type="inferred from homology"/>
<organism evidence="10 11">
    <name type="scientific">Fundicoccus culcitae</name>
    <dbReference type="NCBI Taxonomy" id="2969821"/>
    <lineage>
        <taxon>Bacteria</taxon>
        <taxon>Bacillati</taxon>
        <taxon>Bacillota</taxon>
        <taxon>Bacilli</taxon>
        <taxon>Lactobacillales</taxon>
        <taxon>Aerococcaceae</taxon>
        <taxon>Fundicoccus</taxon>
    </lineage>
</organism>
<evidence type="ECO:0000256" key="7">
    <source>
        <dbReference type="ARBA" id="ARBA00022989"/>
    </source>
</evidence>
<keyword evidence="6" id="KW-0769">Symport</keyword>
<evidence type="ECO:0000256" key="9">
    <source>
        <dbReference type="SAM" id="Phobius"/>
    </source>
</evidence>
<feature type="transmembrane region" description="Helical" evidence="9">
    <location>
        <begin position="217"/>
        <end position="236"/>
    </location>
</feature>
<evidence type="ECO:0000256" key="4">
    <source>
        <dbReference type="ARBA" id="ARBA00022597"/>
    </source>
</evidence>
<keyword evidence="3" id="KW-1003">Cell membrane</keyword>
<gene>
    <name evidence="10" type="ORF">NRE15_13865</name>
</gene>
<evidence type="ECO:0000256" key="8">
    <source>
        <dbReference type="ARBA" id="ARBA00023136"/>
    </source>
</evidence>
<evidence type="ECO:0000256" key="3">
    <source>
        <dbReference type="ARBA" id="ARBA00022475"/>
    </source>
</evidence>
<dbReference type="EMBL" id="CP102453">
    <property type="protein sequence ID" value="UUX33950.1"/>
    <property type="molecule type" value="Genomic_DNA"/>
</dbReference>
<feature type="transmembrane region" description="Helical" evidence="9">
    <location>
        <begin position="248"/>
        <end position="268"/>
    </location>
</feature>
<feature type="transmembrane region" description="Helical" evidence="9">
    <location>
        <begin position="135"/>
        <end position="156"/>
    </location>
</feature>
<evidence type="ECO:0000256" key="6">
    <source>
        <dbReference type="ARBA" id="ARBA00022847"/>
    </source>
</evidence>
<dbReference type="RefSeq" id="WP_313793452.1">
    <property type="nucleotide sequence ID" value="NZ_CP102453.1"/>
</dbReference>
<feature type="transmembrane region" description="Helical" evidence="9">
    <location>
        <begin position="280"/>
        <end position="299"/>
    </location>
</feature>
<sequence length="310" mass="33307">MVNFLKKIPAGTFLVPLLLSALLYTLWPNLFRIGGVTEALLGGTSTNFIIGMLTFCSGLMIDFSEIGALFKRHGILVLVKIAISFAVSLLYMNIFGQEGIFGISALAFTVGMFSMNPAVYIALVSEYGKKQDQAAFALTALFSIPVFPMLTYAVAGSGEVDWMPIVSTFIPLIIGIVLGNLDKDFNSIFGTGVTVLTPILGWNLGQSMNLVEALQSGLPGIILCLFFYLLMSPLFIVDYKVLKNDGIVGLSMTTAAGSSTAFPAVIAASSSVLMTYVPSAVAQLLTLAIITIVLTPIITRYHYSRVYPNH</sequence>
<evidence type="ECO:0000256" key="1">
    <source>
        <dbReference type="ARBA" id="ARBA00006430"/>
    </source>
</evidence>
<keyword evidence="5 9" id="KW-0812">Transmembrane</keyword>
<feature type="transmembrane region" description="Helical" evidence="9">
    <location>
        <begin position="75"/>
        <end position="94"/>
    </location>
</feature>
<keyword evidence="8 9" id="KW-0472">Membrane</keyword>
<name>A0ABY5P638_9LACT</name>
<accession>A0ABY5P638</accession>
<feature type="transmembrane region" description="Helical" evidence="9">
    <location>
        <begin position="100"/>
        <end position="123"/>
    </location>
</feature>
<keyword evidence="4" id="KW-0762">Sugar transport</keyword>
<evidence type="ECO:0000256" key="5">
    <source>
        <dbReference type="ARBA" id="ARBA00022692"/>
    </source>
</evidence>
<comment type="similarity">
    <text evidence="1">Belongs to the KdgT transporter family.</text>
</comment>